<evidence type="ECO:0000313" key="3">
    <source>
        <dbReference type="Proteomes" id="UP000674084"/>
    </source>
</evidence>
<sequence>MAAKGNSERLRWSAEAFAAGREPISEWGHSLMMILFALDRRRVEVVEQSELFFAQPITTTDPASGLTPAISGSYRLRHTFDLQRSDDRWIIVAANPHLGFGPPPPTQVDKPVIRLRDRFLPDDVTAGLSTAPPAGTSEKTTMVDFSPRASAVAGFNWQAVIDWAYTYVFDYSPSFREYPNDCTNFLIVTAAAIFVAAAVLVLADGGDPTRRPMRAGAAGGATPEETAHRYVAALNERDEVALLSLSVVDSPPVRRSIAERVVRDGGRGLRVDDVAVHPGVAGYHARVDIVGGAYRDTLELNERDENWLIVYTHEP</sequence>
<dbReference type="Proteomes" id="UP000674084">
    <property type="component" value="Unassembled WGS sequence"/>
</dbReference>
<dbReference type="RefSeq" id="WP_210968926.1">
    <property type="nucleotide sequence ID" value="NZ_JAGPXE010000002.1"/>
</dbReference>
<organism evidence="2 3">
    <name type="scientific">Saccharopolyspora endophytica</name>
    <dbReference type="NCBI Taxonomy" id="543886"/>
    <lineage>
        <taxon>Bacteria</taxon>
        <taxon>Bacillati</taxon>
        <taxon>Actinomycetota</taxon>
        <taxon>Actinomycetes</taxon>
        <taxon>Pseudonocardiales</taxon>
        <taxon>Pseudonocardiaceae</taxon>
        <taxon>Saccharopolyspora</taxon>
    </lineage>
</organism>
<keyword evidence="1" id="KW-0472">Membrane</keyword>
<evidence type="ECO:0000313" key="2">
    <source>
        <dbReference type="EMBL" id="MBQ0923479.1"/>
    </source>
</evidence>
<keyword evidence="1" id="KW-0812">Transmembrane</keyword>
<proteinExistence type="predicted"/>
<evidence type="ECO:0008006" key="4">
    <source>
        <dbReference type="Google" id="ProtNLM"/>
    </source>
</evidence>
<feature type="transmembrane region" description="Helical" evidence="1">
    <location>
        <begin position="185"/>
        <end position="203"/>
    </location>
</feature>
<accession>A0ABS5DB11</accession>
<gene>
    <name evidence="2" type="ORF">KBO27_05965</name>
</gene>
<comment type="caution">
    <text evidence="2">The sequence shown here is derived from an EMBL/GenBank/DDBJ whole genome shotgun (WGS) entry which is preliminary data.</text>
</comment>
<protein>
    <recommendedName>
        <fullName evidence="4">DUF4878 domain-containing protein</fullName>
    </recommendedName>
</protein>
<keyword evidence="3" id="KW-1185">Reference proteome</keyword>
<keyword evidence="1" id="KW-1133">Transmembrane helix</keyword>
<name>A0ABS5DB11_9PSEU</name>
<evidence type="ECO:0000256" key="1">
    <source>
        <dbReference type="SAM" id="Phobius"/>
    </source>
</evidence>
<reference evidence="2 3" key="1">
    <citation type="submission" date="2021-04" db="EMBL/GenBank/DDBJ databases">
        <title>Whole-genome sequencing of Saccharopolyspora endophytica KCTC 19397.</title>
        <authorList>
            <person name="Ay H."/>
            <person name="Saygin H."/>
            <person name="Sahin N."/>
        </authorList>
    </citation>
    <scope>NUCLEOTIDE SEQUENCE [LARGE SCALE GENOMIC DNA]</scope>
    <source>
        <strain evidence="2 3">KCTC 19397</strain>
    </source>
</reference>
<dbReference type="EMBL" id="JAGPXE010000002">
    <property type="protein sequence ID" value="MBQ0923479.1"/>
    <property type="molecule type" value="Genomic_DNA"/>
</dbReference>